<dbReference type="PROSITE" id="PS50238">
    <property type="entry name" value="RHOGAP"/>
    <property type="match status" value="1"/>
</dbReference>
<evidence type="ECO:0000256" key="1">
    <source>
        <dbReference type="ARBA" id="ARBA00004146"/>
    </source>
</evidence>
<accession>A0A1Y1WAH2</accession>
<feature type="domain" description="Rho-GAP" evidence="6">
    <location>
        <begin position="696"/>
        <end position="870"/>
    </location>
</feature>
<evidence type="ECO:0000256" key="2">
    <source>
        <dbReference type="ARBA" id="ARBA00004580"/>
    </source>
</evidence>
<keyword evidence="3" id="KW-0967">Endosome</keyword>
<dbReference type="Pfam" id="PF00620">
    <property type="entry name" value="RhoGAP"/>
    <property type="match status" value="1"/>
</dbReference>
<dbReference type="InterPro" id="IPR046985">
    <property type="entry name" value="IP5"/>
</dbReference>
<evidence type="ECO:0000256" key="4">
    <source>
        <dbReference type="ARBA" id="ARBA00023329"/>
    </source>
</evidence>
<evidence type="ECO:0000256" key="3">
    <source>
        <dbReference type="ARBA" id="ARBA00022753"/>
    </source>
</evidence>
<dbReference type="Gene3D" id="3.60.10.10">
    <property type="entry name" value="Endonuclease/exonuclease/phosphatase"/>
    <property type="match status" value="1"/>
</dbReference>
<dbReference type="SMART" id="SM00324">
    <property type="entry name" value="RhoGAP"/>
    <property type="match status" value="1"/>
</dbReference>
<evidence type="ECO:0000256" key="5">
    <source>
        <dbReference type="SAM" id="MobiDB-lite"/>
    </source>
</evidence>
<dbReference type="Gene3D" id="1.10.555.10">
    <property type="entry name" value="Rho GTPase activation protein"/>
    <property type="match status" value="1"/>
</dbReference>
<comment type="caution">
    <text evidence="7">The sequence shown here is derived from an EMBL/GenBank/DDBJ whole genome shotgun (WGS) entry which is preliminary data.</text>
</comment>
<dbReference type="SUPFAM" id="SSF48350">
    <property type="entry name" value="GTPase activation domain, GAP"/>
    <property type="match status" value="1"/>
</dbReference>
<dbReference type="PANTHER" id="PTHR11200">
    <property type="entry name" value="INOSITOL 5-PHOSPHATASE"/>
    <property type="match status" value="1"/>
</dbReference>
<dbReference type="GO" id="GO:0046856">
    <property type="term" value="P:phosphatidylinositol dephosphorylation"/>
    <property type="evidence" value="ECO:0007669"/>
    <property type="project" value="InterPro"/>
</dbReference>
<keyword evidence="4" id="KW-0968">Cytoplasmic vesicle</keyword>
<dbReference type="Gene3D" id="2.60.40.10">
    <property type="entry name" value="Immunoglobulins"/>
    <property type="match status" value="1"/>
</dbReference>
<dbReference type="RefSeq" id="XP_040743956.1">
    <property type="nucleotide sequence ID" value="XM_040887538.1"/>
</dbReference>
<dbReference type="GO" id="GO:0007165">
    <property type="term" value="P:signal transduction"/>
    <property type="evidence" value="ECO:0007669"/>
    <property type="project" value="InterPro"/>
</dbReference>
<dbReference type="InterPro" id="IPR013783">
    <property type="entry name" value="Ig-like_fold"/>
</dbReference>
<dbReference type="AlphaFoldDB" id="A0A1Y1WAH2"/>
<dbReference type="GO" id="GO:0004439">
    <property type="term" value="F:phosphatidylinositol-4,5-bisphosphate 5-phosphatase activity"/>
    <property type="evidence" value="ECO:0007669"/>
    <property type="project" value="TreeGrafter"/>
</dbReference>
<dbReference type="STRING" id="61395.A0A1Y1WAH2"/>
<dbReference type="SUPFAM" id="SSF56219">
    <property type="entry name" value="DNase I-like"/>
    <property type="match status" value="1"/>
</dbReference>
<protein>
    <submittedName>
        <fullName evidence="7">DNase I-like protein</fullName>
    </submittedName>
</protein>
<sequence length="870" mass="95608">MEANSISDKTLVDAAMAGPGVNGHKGSEARVSNPTKEAWILQSLRKRRSEFLSTSTIQAFVGTWNVNGQAAASVEELAEWLGFVPPANAPVVVAELPELLVLGFQELDVRAEAFVYNNAVKDGEWTQAVERSLGETRYSYAKLASKQLIGMFIMVYARIDVMDEIVDVQAASIGCGIMGMVGNKGAVAVHLVFRHTPICLVCSHLAHDALQLEKRNAQFHDLCKRLTFSSTEGVPAADPLVPASQQSVTGTGAAVGRPLTVFDHSYLLWFGDLNYRLAVDTGDSEEYIARHEYEAILGLDQLKISILNKQAFVGFEEAKVDFAPTYKYMIGTGEYDAKRRPAWCDRILWWTRPGCDGGVRSLSYESVPSLSISDHKPVRSRLELDVWKVQEEKRQAVFLEVLRELDRYENECIPLATLDSSIVDFGYVYYGKPAKATLKLANTGQVPLEFGFISTPARERSAPEWLRISPESGMLLPGEHINMEFSVFVDSATAMPLSTRIDELNDILILHLNRGRDYFIQVQGDYMSSVFGMSMDVLVHCKRPVRLMSREDFEACLGSGQYSVPVCIWTLTDFLTRFGIDRGYSLFYWKGDSELAWSVRECLDTGEKLNPDRILQWQGEAEGHVARTASEPVGLARGNTANLSLTDQTLVSSSAMQSALSGFALSSVPSTAEALERLTLNPWSAISPAQSHQYEPEATEQQNEEVRLSVSDSDSIAQDQIPMRPSLQSTGGDEALAGSPLPETIADAANIAHDVGVDTVAMVLVDFLKSLPEPLIPTEMYSACVEAGGISRAAALEAMEVLPPGNLNVVVYLLAFLREAVDQGSVSAQRVASVFSTVLLRAPRERHQTPGDNEKAENFVSFLLRSHGEI</sequence>
<dbReference type="Proteomes" id="UP000193922">
    <property type="component" value="Unassembled WGS sequence"/>
</dbReference>
<dbReference type="InterPro" id="IPR036691">
    <property type="entry name" value="Endo/exonu/phosph_ase_sf"/>
</dbReference>
<evidence type="ECO:0000313" key="8">
    <source>
        <dbReference type="Proteomes" id="UP000193922"/>
    </source>
</evidence>
<dbReference type="SMART" id="SM00128">
    <property type="entry name" value="IPPc"/>
    <property type="match status" value="1"/>
</dbReference>
<dbReference type="InterPro" id="IPR048869">
    <property type="entry name" value="OCRL-1_2_ASH"/>
</dbReference>
<feature type="region of interest" description="Disordered" evidence="5">
    <location>
        <begin position="689"/>
        <end position="736"/>
    </location>
</feature>
<dbReference type="GeneID" id="63804186"/>
<dbReference type="Pfam" id="PF22669">
    <property type="entry name" value="Exo_endo_phos2"/>
    <property type="match status" value="1"/>
</dbReference>
<organism evidence="7 8">
    <name type="scientific">Linderina pennispora</name>
    <dbReference type="NCBI Taxonomy" id="61395"/>
    <lineage>
        <taxon>Eukaryota</taxon>
        <taxon>Fungi</taxon>
        <taxon>Fungi incertae sedis</taxon>
        <taxon>Zoopagomycota</taxon>
        <taxon>Kickxellomycotina</taxon>
        <taxon>Kickxellomycetes</taxon>
        <taxon>Kickxellales</taxon>
        <taxon>Kickxellaceae</taxon>
        <taxon>Linderina</taxon>
    </lineage>
</organism>
<dbReference type="InterPro" id="IPR000300">
    <property type="entry name" value="IPPc"/>
</dbReference>
<gene>
    <name evidence="7" type="ORF">DL89DRAFT_267545</name>
</gene>
<dbReference type="OrthoDB" id="7862313at2759"/>
<dbReference type="GO" id="GO:0031901">
    <property type="term" value="C:early endosome membrane"/>
    <property type="evidence" value="ECO:0007669"/>
    <property type="project" value="UniProtKB-SubCell"/>
</dbReference>
<evidence type="ECO:0000313" key="7">
    <source>
        <dbReference type="EMBL" id="ORX70318.1"/>
    </source>
</evidence>
<name>A0A1Y1WAH2_9FUNG</name>
<proteinExistence type="predicted"/>
<comment type="subcellular location">
    <subcellularLocation>
        <location evidence="2">Cytoplasmic vesicle</location>
        <location evidence="2">Phagosome membrane</location>
    </subcellularLocation>
    <subcellularLocation>
        <location evidence="1">Early endosome membrane</location>
    </subcellularLocation>
</comment>
<dbReference type="PANTHER" id="PTHR11200:SF300">
    <property type="entry name" value="TYPE II INOSITOL 1,4,5-TRISPHOSPHATE 5-PHOSPHATASE"/>
    <property type="match status" value="1"/>
</dbReference>
<dbReference type="InterPro" id="IPR000198">
    <property type="entry name" value="RhoGAP_dom"/>
</dbReference>
<dbReference type="EMBL" id="MCFD01000006">
    <property type="protein sequence ID" value="ORX70318.1"/>
    <property type="molecule type" value="Genomic_DNA"/>
</dbReference>
<dbReference type="Pfam" id="PF21310">
    <property type="entry name" value="OCRL-like_ASH"/>
    <property type="match status" value="1"/>
</dbReference>
<reference evidence="7 8" key="1">
    <citation type="submission" date="2016-07" db="EMBL/GenBank/DDBJ databases">
        <title>Pervasive Adenine N6-methylation of Active Genes in Fungi.</title>
        <authorList>
            <consortium name="DOE Joint Genome Institute"/>
            <person name="Mondo S.J."/>
            <person name="Dannebaum R.O."/>
            <person name="Kuo R.C."/>
            <person name="Labutti K."/>
            <person name="Haridas S."/>
            <person name="Kuo A."/>
            <person name="Salamov A."/>
            <person name="Ahrendt S.R."/>
            <person name="Lipzen A."/>
            <person name="Sullivan W."/>
            <person name="Andreopoulos W.B."/>
            <person name="Clum A."/>
            <person name="Lindquist E."/>
            <person name="Daum C."/>
            <person name="Ramamoorthy G.K."/>
            <person name="Gryganskyi A."/>
            <person name="Culley D."/>
            <person name="Magnuson J.K."/>
            <person name="James T.Y."/>
            <person name="O'Malley M.A."/>
            <person name="Stajich J.E."/>
            <person name="Spatafora J.W."/>
            <person name="Visel A."/>
            <person name="Grigoriev I.V."/>
        </authorList>
    </citation>
    <scope>NUCLEOTIDE SEQUENCE [LARGE SCALE GENOMIC DNA]</scope>
    <source>
        <strain evidence="7 8">ATCC 12442</strain>
    </source>
</reference>
<evidence type="ECO:0000259" key="6">
    <source>
        <dbReference type="PROSITE" id="PS50238"/>
    </source>
</evidence>
<dbReference type="InterPro" id="IPR008936">
    <property type="entry name" value="Rho_GTPase_activation_prot"/>
</dbReference>
<keyword evidence="8" id="KW-1185">Reference proteome</keyword>